<dbReference type="AlphaFoldDB" id="A0A5S3ZAY5"/>
<proteinExistence type="predicted"/>
<dbReference type="Pfam" id="PF09619">
    <property type="entry name" value="YscW"/>
    <property type="match status" value="1"/>
</dbReference>
<dbReference type="OrthoDB" id="5348860at2"/>
<evidence type="ECO:0000259" key="1">
    <source>
        <dbReference type="Pfam" id="PF03724"/>
    </source>
</evidence>
<dbReference type="Pfam" id="PF03724">
    <property type="entry name" value="META"/>
    <property type="match status" value="1"/>
</dbReference>
<reference evidence="3" key="2">
    <citation type="submission" date="2019-06" db="EMBL/GenBank/DDBJ databases">
        <title>Co-occurence of chitin degradation, pigmentation and bioactivity in marine Pseudoalteromonas.</title>
        <authorList>
            <person name="Sonnenschein E.C."/>
            <person name="Bech P.K."/>
        </authorList>
    </citation>
    <scope>NUCLEOTIDE SEQUENCE [LARGE SCALE GENOMIC DNA]</scope>
    <source>
        <strain evidence="3">S2897</strain>
    </source>
</reference>
<dbReference type="RefSeq" id="WP_022945394.1">
    <property type="nucleotide sequence ID" value="NZ_JXXY01000006.1"/>
</dbReference>
<dbReference type="GeneID" id="58227336"/>
<dbReference type="Gene3D" id="2.40.128.270">
    <property type="match status" value="1"/>
</dbReference>
<dbReference type="InterPro" id="IPR005184">
    <property type="entry name" value="DUF306_Meta_HslJ"/>
</dbReference>
<dbReference type="STRING" id="151081.TW72_02405"/>
<gene>
    <name evidence="2" type="ORF">CWC05_00275</name>
</gene>
<dbReference type="InterPro" id="IPR053196">
    <property type="entry name" value="Lipoprotein_YbaY-like"/>
</dbReference>
<feature type="domain" description="DUF306" evidence="1">
    <location>
        <begin position="150"/>
        <end position="257"/>
    </location>
</feature>
<comment type="caution">
    <text evidence="2">The sequence shown here is derived from an EMBL/GenBank/DDBJ whole genome shotgun (WGS) entry which is preliminary data.</text>
</comment>
<name>A0A5S3ZAY5_9GAMM</name>
<accession>A0A5S3ZAY5</accession>
<protein>
    <submittedName>
        <fullName evidence="2">META domain-containing protein</fullName>
    </submittedName>
</protein>
<dbReference type="Proteomes" id="UP000305874">
    <property type="component" value="Unassembled WGS sequence"/>
</dbReference>
<organism evidence="2 3">
    <name type="scientific">Pseudoalteromonas ruthenica</name>
    <dbReference type="NCBI Taxonomy" id="151081"/>
    <lineage>
        <taxon>Bacteria</taxon>
        <taxon>Pseudomonadati</taxon>
        <taxon>Pseudomonadota</taxon>
        <taxon>Gammaproteobacteria</taxon>
        <taxon>Alteromonadales</taxon>
        <taxon>Pseudoalteromonadaceae</taxon>
        <taxon>Pseudoalteromonas</taxon>
    </lineage>
</organism>
<reference evidence="2 3" key="1">
    <citation type="submission" date="2017-12" db="EMBL/GenBank/DDBJ databases">
        <authorList>
            <person name="Paulsen S."/>
            <person name="Gram L.K."/>
        </authorList>
    </citation>
    <scope>NUCLEOTIDE SEQUENCE [LARGE SCALE GENOMIC DNA]</scope>
    <source>
        <strain evidence="2 3">S2897</strain>
    </source>
</reference>
<dbReference type="PANTHER" id="PTHR38013">
    <property type="entry name" value="GLYCOPROTEIN/POLYSACCHARIDE METABOLISM"/>
    <property type="match status" value="1"/>
</dbReference>
<dbReference type="EMBL" id="PNCG01000001">
    <property type="protein sequence ID" value="TMP88827.1"/>
    <property type="molecule type" value="Genomic_DNA"/>
</dbReference>
<dbReference type="InterPro" id="IPR039366">
    <property type="entry name" value="Pilotin"/>
</dbReference>
<sequence>MSMNVTLPAVALTTLLLGACSSSVEPQQQNIAPAVQSKTMQVQVMYRDRSLLPPGAELKVTLADVSLMDAPAKELASKTLPLEGAPPYNVELTFDSSEVIANMRYSVSAKVTRNGELLYITTEHNDPFGTVQSQSPIKVMMEKVAKPDVSLTNTYWKAITLKGNKVQVTEREPHMQFHDDGKVSGYLGCNNFTGQYVKGQHFGLRFKAVASTKKMCMDSMAQESAMSEALMNTFSYDIMGEKLVLRDEQGSNLATFQAVYFN</sequence>
<evidence type="ECO:0000313" key="2">
    <source>
        <dbReference type="EMBL" id="TMP88827.1"/>
    </source>
</evidence>
<evidence type="ECO:0000313" key="3">
    <source>
        <dbReference type="Proteomes" id="UP000305874"/>
    </source>
</evidence>
<dbReference type="InterPro" id="IPR038670">
    <property type="entry name" value="HslJ-like_sf"/>
</dbReference>
<dbReference type="PANTHER" id="PTHR38013:SF1">
    <property type="entry name" value="GLYCOPROTEIN_POLYSACCHARIDE METABOLISM"/>
    <property type="match status" value="1"/>
</dbReference>